<comment type="subcellular location">
    <subcellularLocation>
        <location evidence="1">Membrane</location>
        <topology evidence="1">Multi-pass membrane protein</topology>
    </subcellularLocation>
</comment>
<evidence type="ECO:0000256" key="1">
    <source>
        <dbReference type="ARBA" id="ARBA00004141"/>
    </source>
</evidence>
<dbReference type="GO" id="GO:0016020">
    <property type="term" value="C:membrane"/>
    <property type="evidence" value="ECO:0007669"/>
    <property type="project" value="UniProtKB-SubCell"/>
</dbReference>
<dbReference type="InterPro" id="IPR045865">
    <property type="entry name" value="ACT-like_dom_sf"/>
</dbReference>
<dbReference type="AlphaFoldDB" id="A0ABD3QDK7"/>
<organism evidence="6 7">
    <name type="scientific">Cyclotella cryptica</name>
    <dbReference type="NCBI Taxonomy" id="29204"/>
    <lineage>
        <taxon>Eukaryota</taxon>
        <taxon>Sar</taxon>
        <taxon>Stramenopiles</taxon>
        <taxon>Ochrophyta</taxon>
        <taxon>Bacillariophyta</taxon>
        <taxon>Coscinodiscophyceae</taxon>
        <taxon>Thalassiosirophycidae</taxon>
        <taxon>Stephanodiscales</taxon>
        <taxon>Stephanodiscaceae</taxon>
        <taxon>Cyclotella</taxon>
    </lineage>
</organism>
<reference evidence="6 7" key="1">
    <citation type="journal article" date="2020" name="G3 (Bethesda)">
        <title>Improved Reference Genome for Cyclotella cryptica CCMP332, a Model for Cell Wall Morphogenesis, Salinity Adaptation, and Lipid Production in Diatoms (Bacillariophyta).</title>
        <authorList>
            <person name="Roberts W.R."/>
            <person name="Downey K.M."/>
            <person name="Ruck E.C."/>
            <person name="Traller J.C."/>
            <person name="Alverson A.J."/>
        </authorList>
    </citation>
    <scope>NUCLEOTIDE SEQUENCE [LARGE SCALE GENOMIC DNA]</scope>
    <source>
        <strain evidence="6 7">CCMP332</strain>
    </source>
</reference>
<keyword evidence="3" id="KW-0812">Transmembrane</keyword>
<dbReference type="InterPro" id="IPR007248">
    <property type="entry name" value="Mpv17_PMP22"/>
</dbReference>
<dbReference type="Gene3D" id="3.30.70.260">
    <property type="match status" value="2"/>
</dbReference>
<comment type="caution">
    <text evidence="6">The sequence shown here is derived from an EMBL/GenBank/DDBJ whole genome shotgun (WGS) entry which is preliminary data.</text>
</comment>
<accession>A0ABD3QDK7</accession>
<evidence type="ECO:0000256" key="2">
    <source>
        <dbReference type="ARBA" id="ARBA00006824"/>
    </source>
</evidence>
<keyword evidence="4" id="KW-1133">Transmembrane helix</keyword>
<keyword evidence="5" id="KW-0472">Membrane</keyword>
<dbReference type="PANTHER" id="PTHR11266:SF21">
    <property type="entry name" value="ACT DOMAIN-CONTAINING PROTEIN"/>
    <property type="match status" value="1"/>
</dbReference>
<proteinExistence type="inferred from homology"/>
<name>A0ABD3QDK7_9STRA</name>
<evidence type="ECO:0000256" key="5">
    <source>
        <dbReference type="ARBA" id="ARBA00023136"/>
    </source>
</evidence>
<dbReference type="PANTHER" id="PTHR11266">
    <property type="entry name" value="PEROXISOMAL MEMBRANE PROTEIN 2, PXMP2 MPV17"/>
    <property type="match status" value="1"/>
</dbReference>
<dbReference type="Proteomes" id="UP001516023">
    <property type="component" value="Unassembled WGS sequence"/>
</dbReference>
<protein>
    <recommendedName>
        <fullName evidence="8">ACT domain-containing protein</fullName>
    </recommendedName>
</protein>
<dbReference type="EMBL" id="JABMIG020000048">
    <property type="protein sequence ID" value="KAL3798154.1"/>
    <property type="molecule type" value="Genomic_DNA"/>
</dbReference>
<evidence type="ECO:0008006" key="8">
    <source>
        <dbReference type="Google" id="ProtNLM"/>
    </source>
</evidence>
<evidence type="ECO:0000256" key="3">
    <source>
        <dbReference type="ARBA" id="ARBA00022692"/>
    </source>
</evidence>
<dbReference type="Pfam" id="PF04117">
    <property type="entry name" value="Mpv17_PMP22"/>
    <property type="match status" value="1"/>
</dbReference>
<keyword evidence="7" id="KW-1185">Reference proteome</keyword>
<gene>
    <name evidence="6" type="ORF">HJC23_005715</name>
</gene>
<evidence type="ECO:0000313" key="7">
    <source>
        <dbReference type="Proteomes" id="UP001516023"/>
    </source>
</evidence>
<sequence length="551" mass="61864">MDTIIQHFMEHQTSNKQNVIVFNDIAFLFSISRIRDSGEEGEKKGGQLKVIGEVQCMDVDGAIKNWSMKDTSTTRLQSVLSAYVAFSWCSYGARADGTIEFFSTWNYHYVPCHGQKFLTRRRQSLSLVTSHAEGLLSLATTIMWKNLAKLPIKHPLAFGVGISTVKTSASDLLVQTVVEQRQLDEIDWKRNAAFATFGCFYLGGVQYAIYVPLFGRLFPNAANFAAKPIREKMKDVKGIAALCGQVFLDQFVHHPLLYFPVFYATREIVMAEKPDLARCMSTYRDNMKEDLTALWKVWVPSTFVNFAFMPMWARIPWVAGTSLLWTCILSAMRGGDVMHSEEIEAPFPVGSTLTMIKESLDDIFASPVDLDKNLSHICISGAGPDRIGYVAMMARAVADNGGNVTHSKMIRLGQEFTTLMHVSIEPEKQQQLIKSLRNNKDLKPMNIRASALKRRETGSYKDSVVGFKIHVVGADRPGVLARIAELIDVTTEIRRGRGNRRDFVITADVVTAEKMEQDNLDSLVADFDLLKKELNLTVVDIRISHVSQEIQ</sequence>
<dbReference type="SUPFAM" id="SSF55021">
    <property type="entry name" value="ACT-like"/>
    <property type="match status" value="1"/>
</dbReference>
<evidence type="ECO:0000256" key="4">
    <source>
        <dbReference type="ARBA" id="ARBA00022989"/>
    </source>
</evidence>
<comment type="similarity">
    <text evidence="2">Belongs to the peroxisomal membrane protein PXMP2/4 family.</text>
</comment>
<evidence type="ECO:0000313" key="6">
    <source>
        <dbReference type="EMBL" id="KAL3798154.1"/>
    </source>
</evidence>
<dbReference type="Pfam" id="PF13740">
    <property type="entry name" value="ACT_6"/>
    <property type="match status" value="1"/>
</dbReference>